<evidence type="ECO:0000256" key="2">
    <source>
        <dbReference type="ARBA" id="ARBA00009634"/>
    </source>
</evidence>
<dbReference type="FunFam" id="3.40.50.10140:FF:000001">
    <property type="entry name" value="Toll-like receptor 2"/>
    <property type="match status" value="1"/>
</dbReference>
<evidence type="ECO:0000259" key="15">
    <source>
        <dbReference type="PROSITE" id="PS50104"/>
    </source>
</evidence>
<feature type="signal peptide" evidence="14">
    <location>
        <begin position="1"/>
        <end position="20"/>
    </location>
</feature>
<gene>
    <name evidence="16" type="ORF">MGAL_10B059577</name>
</gene>
<dbReference type="Pfam" id="PF13855">
    <property type="entry name" value="LRR_8"/>
    <property type="match status" value="1"/>
</dbReference>
<dbReference type="PANTHER" id="PTHR24365:SF541">
    <property type="entry name" value="PROTEIN TOLL-RELATED"/>
    <property type="match status" value="1"/>
</dbReference>
<evidence type="ECO:0000256" key="6">
    <source>
        <dbReference type="ARBA" id="ARBA00022729"/>
    </source>
</evidence>
<comment type="subcellular location">
    <subcellularLocation>
        <location evidence="1">Membrane</location>
        <topology evidence="1">Single-pass type I membrane protein</topology>
    </subcellularLocation>
</comment>
<reference evidence="16" key="1">
    <citation type="submission" date="2018-11" db="EMBL/GenBank/DDBJ databases">
        <authorList>
            <person name="Alioto T."/>
            <person name="Alioto T."/>
        </authorList>
    </citation>
    <scope>NUCLEOTIDE SEQUENCE</scope>
</reference>
<proteinExistence type="inferred from homology"/>
<keyword evidence="8" id="KW-0391">Immunity</keyword>
<dbReference type="InterPro" id="IPR001611">
    <property type="entry name" value="Leu-rich_rpt"/>
</dbReference>
<dbReference type="PRINTS" id="PR01537">
    <property type="entry name" value="INTRLKN1R1F"/>
</dbReference>
<dbReference type="SUPFAM" id="SSF52200">
    <property type="entry name" value="Toll/Interleukin receptor TIR domain"/>
    <property type="match status" value="1"/>
</dbReference>
<feature type="transmembrane region" description="Helical" evidence="13">
    <location>
        <begin position="682"/>
        <end position="706"/>
    </location>
</feature>
<dbReference type="PROSITE" id="PS50104">
    <property type="entry name" value="TIR"/>
    <property type="match status" value="1"/>
</dbReference>
<dbReference type="SUPFAM" id="SSF52058">
    <property type="entry name" value="L domain-like"/>
    <property type="match status" value="2"/>
</dbReference>
<dbReference type="GO" id="GO:0002224">
    <property type="term" value="P:toll-like receptor signaling pathway"/>
    <property type="evidence" value="ECO:0007669"/>
    <property type="project" value="InterPro"/>
</dbReference>
<dbReference type="PROSITE" id="PS51450">
    <property type="entry name" value="LRR"/>
    <property type="match status" value="2"/>
</dbReference>
<keyword evidence="17" id="KW-1185">Reference proteome</keyword>
<sequence>MTYLEVTIFTIICNIAMTYAFNCSSNSSCLCVNTPSGLIADCSGLGLTKVPLFTDRVISVNLSKNCLTTLPPEGSLPSKLKYLDLSINMIRNFSTDGTLPFSTTKHMLSLNLSYNMILLDRDTYFDGIFRNLRQLQHLDVSYNSLGNRSYYCPDEVFQELQSLQRLHIDAVLNVSFGKGFLALRQLTHLKLTGLATRITIPNNYFLHLPNLISLDMSAQWDTQGLFTGLEHIESGTFRRLAHLEILDISYNRKLGLCGFTNVTHDLPFTSIKIFKAQYLACERGGSTLLFNNDIKPLLNTNIEELYIDGNNLDKTEARITLFIPKSLRYISATDNRWIVGPYSYYDMLMNLTNIKKIDLSFQNRHQMSQSVNSWKCDHIESVAEIGCLCKRYPYKVNTHHLTFKPDLPFNQKSKLDNANHSATLHSCVPYFYPSFQLVIVPPNIEEIKMESARVGYSIPPLYISTSAVKTLILRNNQLYSFIGPMCNFTNLQFLDLSGNKATDISSYVFGALPSLRHLALDNNILGNSKIFFTVDSKHLFENQTNLAFLNISSNSISILFQDLLLRSTYLKHIYLDHNLLVDWNVTIEHMKNLEILDISWNQILYLSPNGMQLLDNSFTTNVSINMLNNPLHCSCDSVTFFEWIQKHSKHFLHFKNYTCSYKGDIYEINTATMRLKKDCASYIEVVVLSVILIITFIAVVCTLLVYRFRWKLRYLYYVMKGAYGYHRLETEDHYQFDAFVSYADSDRHFPKDEMVDYLERQRNFRLCIHHRDFIAGCGIAENITNAIHNSRKVVCVLSEDFLKSEWCMYEFNIALIERTVARQGQNMIIMLRLGRVNMKNITTEIMYILKEDTYIEYPENEEDRRIFWEDFAESLDS</sequence>
<dbReference type="InterPro" id="IPR000157">
    <property type="entry name" value="TIR_dom"/>
</dbReference>
<dbReference type="Proteomes" id="UP000596742">
    <property type="component" value="Unassembled WGS sequence"/>
</dbReference>
<keyword evidence="12" id="KW-0325">Glycoprotein</keyword>
<evidence type="ECO:0000256" key="3">
    <source>
        <dbReference type="ARBA" id="ARBA00022588"/>
    </source>
</evidence>
<evidence type="ECO:0000256" key="10">
    <source>
        <dbReference type="ARBA" id="ARBA00023136"/>
    </source>
</evidence>
<evidence type="ECO:0000256" key="5">
    <source>
        <dbReference type="ARBA" id="ARBA00022692"/>
    </source>
</evidence>
<dbReference type="InterPro" id="IPR017241">
    <property type="entry name" value="Toll-like_receptor"/>
</dbReference>
<evidence type="ECO:0000256" key="12">
    <source>
        <dbReference type="ARBA" id="ARBA00023180"/>
    </source>
</evidence>
<evidence type="ECO:0000256" key="11">
    <source>
        <dbReference type="ARBA" id="ARBA00023170"/>
    </source>
</evidence>
<keyword evidence="7" id="KW-0677">Repeat</keyword>
<organism evidence="16 17">
    <name type="scientific">Mytilus galloprovincialis</name>
    <name type="common">Mediterranean mussel</name>
    <dbReference type="NCBI Taxonomy" id="29158"/>
    <lineage>
        <taxon>Eukaryota</taxon>
        <taxon>Metazoa</taxon>
        <taxon>Spiralia</taxon>
        <taxon>Lophotrochozoa</taxon>
        <taxon>Mollusca</taxon>
        <taxon>Bivalvia</taxon>
        <taxon>Autobranchia</taxon>
        <taxon>Pteriomorphia</taxon>
        <taxon>Mytilida</taxon>
        <taxon>Mytiloidea</taxon>
        <taxon>Mytilidae</taxon>
        <taxon>Mytilinae</taxon>
        <taxon>Mytilus</taxon>
    </lineage>
</organism>
<dbReference type="SMART" id="SM00255">
    <property type="entry name" value="TIR"/>
    <property type="match status" value="1"/>
</dbReference>
<dbReference type="Gene3D" id="3.80.10.10">
    <property type="entry name" value="Ribonuclease Inhibitor"/>
    <property type="match status" value="3"/>
</dbReference>
<dbReference type="EMBL" id="UYJE01001415">
    <property type="protein sequence ID" value="VDI02002.1"/>
    <property type="molecule type" value="Genomic_DNA"/>
</dbReference>
<evidence type="ECO:0000256" key="9">
    <source>
        <dbReference type="ARBA" id="ARBA00022989"/>
    </source>
</evidence>
<keyword evidence="9 13" id="KW-1133">Transmembrane helix</keyword>
<evidence type="ECO:0000256" key="13">
    <source>
        <dbReference type="SAM" id="Phobius"/>
    </source>
</evidence>
<evidence type="ECO:0000313" key="16">
    <source>
        <dbReference type="EMBL" id="VDI02002.1"/>
    </source>
</evidence>
<dbReference type="PANTHER" id="PTHR24365">
    <property type="entry name" value="TOLL-LIKE RECEPTOR"/>
    <property type="match status" value="1"/>
</dbReference>
<dbReference type="AlphaFoldDB" id="A0A8B6C994"/>
<name>A0A8B6C994_MYTGA</name>
<feature type="chain" id="PRO_5032981312" evidence="14">
    <location>
        <begin position="21"/>
        <end position="877"/>
    </location>
</feature>
<dbReference type="Pfam" id="PF01582">
    <property type="entry name" value="TIR"/>
    <property type="match status" value="1"/>
</dbReference>
<evidence type="ECO:0000256" key="1">
    <source>
        <dbReference type="ARBA" id="ARBA00004479"/>
    </source>
</evidence>
<dbReference type="GO" id="GO:0004888">
    <property type="term" value="F:transmembrane signaling receptor activity"/>
    <property type="evidence" value="ECO:0007669"/>
    <property type="project" value="InterPro"/>
</dbReference>
<comment type="caution">
    <text evidence="16">The sequence shown here is derived from an EMBL/GenBank/DDBJ whole genome shotgun (WGS) entry which is preliminary data.</text>
</comment>
<dbReference type="SMART" id="SM00369">
    <property type="entry name" value="LRR_TYP"/>
    <property type="match status" value="3"/>
</dbReference>
<keyword evidence="11 16" id="KW-0675">Receptor</keyword>
<dbReference type="Gene3D" id="3.40.50.10140">
    <property type="entry name" value="Toll/interleukin-1 receptor homology (TIR) domain"/>
    <property type="match status" value="1"/>
</dbReference>
<dbReference type="GO" id="GO:0045087">
    <property type="term" value="P:innate immune response"/>
    <property type="evidence" value="ECO:0007669"/>
    <property type="project" value="UniProtKB-KW"/>
</dbReference>
<evidence type="ECO:0000256" key="14">
    <source>
        <dbReference type="SAM" id="SignalP"/>
    </source>
</evidence>
<evidence type="ECO:0000313" key="17">
    <source>
        <dbReference type="Proteomes" id="UP000596742"/>
    </source>
</evidence>
<keyword evidence="10 13" id="KW-0472">Membrane</keyword>
<dbReference type="InterPro" id="IPR032675">
    <property type="entry name" value="LRR_dom_sf"/>
</dbReference>
<dbReference type="InterPro" id="IPR035897">
    <property type="entry name" value="Toll_tir_struct_dom_sf"/>
</dbReference>
<evidence type="ECO:0000256" key="7">
    <source>
        <dbReference type="ARBA" id="ARBA00022737"/>
    </source>
</evidence>
<keyword evidence="5 13" id="KW-0812">Transmembrane</keyword>
<comment type="similarity">
    <text evidence="2">Belongs to the Toll-like receptor family.</text>
</comment>
<evidence type="ECO:0000256" key="8">
    <source>
        <dbReference type="ARBA" id="ARBA00022859"/>
    </source>
</evidence>
<dbReference type="OrthoDB" id="6060773at2759"/>
<dbReference type="InterPro" id="IPR003591">
    <property type="entry name" value="Leu-rich_rpt_typical-subtyp"/>
</dbReference>
<keyword evidence="3" id="KW-0399">Innate immunity</keyword>
<dbReference type="PIRSF" id="PIRSF037595">
    <property type="entry name" value="Toll-like_receptor"/>
    <property type="match status" value="1"/>
</dbReference>
<keyword evidence="6 14" id="KW-0732">Signal</keyword>
<dbReference type="GO" id="GO:0005886">
    <property type="term" value="C:plasma membrane"/>
    <property type="evidence" value="ECO:0007669"/>
    <property type="project" value="TreeGrafter"/>
</dbReference>
<protein>
    <submittedName>
        <fullName evidence="16">Toll-like receptor 13</fullName>
    </submittedName>
</protein>
<accession>A0A8B6C994</accession>
<evidence type="ECO:0000256" key="4">
    <source>
        <dbReference type="ARBA" id="ARBA00022614"/>
    </source>
</evidence>
<keyword evidence="4" id="KW-0433">Leucine-rich repeat</keyword>
<feature type="domain" description="TIR" evidence="15">
    <location>
        <begin position="734"/>
        <end position="875"/>
    </location>
</feature>